<dbReference type="Proteomes" id="UP000680866">
    <property type="component" value="Chromosome"/>
</dbReference>
<dbReference type="Gene3D" id="3.40.630.100">
    <property type="entry name" value="Poly-gamma-glutamate hydrolase, zinc-binding motif"/>
    <property type="match status" value="1"/>
</dbReference>
<evidence type="ECO:0000313" key="2">
    <source>
        <dbReference type="Proteomes" id="UP000680866"/>
    </source>
</evidence>
<protein>
    <recommendedName>
        <fullName evidence="3">Phage-related replication protein</fullName>
    </recommendedName>
</protein>
<name>A0A810MXT7_9ACTN</name>
<evidence type="ECO:0008006" key="3">
    <source>
        <dbReference type="Google" id="ProtNLM"/>
    </source>
</evidence>
<evidence type="ECO:0000313" key="1">
    <source>
        <dbReference type="EMBL" id="BCJ64158.1"/>
    </source>
</evidence>
<dbReference type="AlphaFoldDB" id="A0A810MXT7"/>
<sequence length="408" mass="41879">MADLYASYAELAAAETEGVDYSRTVIPVTGATWASIAIHGGGIERGSGEMARAVGDGLMSVYEFAGLKTSGNQDLHITSTNFDEPLCTALVGASQRTLSFHGYVGTTGVATTALGGLDADLVARVRAALEDADFAVVDAPSEIAGTDPANICNQNARSAGVQLEMSRALRDSFFPGGATSAGAAAGRLEAFWRYVRAVRSAYIGTGRISAGVINSSRWVLAPSPAANVTVTAAVSTDALAVGGSIFAAVAARSSADGASCYLARLDCTTSQGITLTIRRRSSGTETLLATYVSDLVHVAGARYSVALDVRGSTLRARVWPAGPWPPPAWQVETTDSAHAAAGHVGARLILSTAYSGALPVTAHVSDLTVDAGYQVATVAPGGRALNGVRRSWPAGTPVDVWTPAHLAL</sequence>
<keyword evidence="2" id="KW-1185">Reference proteome</keyword>
<organism evidence="1 2">
    <name type="scientific">Polymorphospora rubra</name>
    <dbReference type="NCBI Taxonomy" id="338584"/>
    <lineage>
        <taxon>Bacteria</taxon>
        <taxon>Bacillati</taxon>
        <taxon>Actinomycetota</taxon>
        <taxon>Actinomycetes</taxon>
        <taxon>Micromonosporales</taxon>
        <taxon>Micromonosporaceae</taxon>
        <taxon>Polymorphospora</taxon>
    </lineage>
</organism>
<dbReference type="KEGG" id="pry:Prubr_11790"/>
<accession>A0A810MXT7</accession>
<reference evidence="1" key="1">
    <citation type="submission" date="2020-08" db="EMBL/GenBank/DDBJ databases">
        <title>Whole genome shotgun sequence of Polymorphospora rubra NBRC 101157.</title>
        <authorList>
            <person name="Komaki H."/>
            <person name="Tamura T."/>
        </authorList>
    </citation>
    <scope>NUCLEOTIDE SEQUENCE</scope>
    <source>
        <strain evidence="1">NBRC 101157</strain>
    </source>
</reference>
<dbReference type="Pfam" id="PF05908">
    <property type="entry name" value="Gamma_PGA_hydro"/>
    <property type="match status" value="1"/>
</dbReference>
<gene>
    <name evidence="1" type="ORF">Prubr_11790</name>
</gene>
<dbReference type="InterPro" id="IPR008585">
    <property type="entry name" value="Gamma_PGA_hydro"/>
</dbReference>
<proteinExistence type="predicted"/>
<dbReference type="InterPro" id="IPR038128">
    <property type="entry name" value="Gamma_PGA_hydro_sf"/>
</dbReference>
<dbReference type="RefSeq" id="WP_212822320.1">
    <property type="nucleotide sequence ID" value="NZ_AP023359.1"/>
</dbReference>
<dbReference type="EMBL" id="AP023359">
    <property type="protein sequence ID" value="BCJ64158.1"/>
    <property type="molecule type" value="Genomic_DNA"/>
</dbReference>